<dbReference type="RefSeq" id="WP_143751722.1">
    <property type="nucleotide sequence ID" value="NZ_FNTB01000001.1"/>
</dbReference>
<dbReference type="AlphaFoldDB" id="A0A1H4L7T3"/>
<accession>A0A1H4L7T3</accession>
<gene>
    <name evidence="3" type="ORF">SAMN05192540_1210</name>
    <name evidence="2" type="ORF">SAMN05192545_3345</name>
</gene>
<organism evidence="3 4">
    <name type="scientific">Maribacter dokdonensis</name>
    <dbReference type="NCBI Taxonomy" id="320912"/>
    <lineage>
        <taxon>Bacteria</taxon>
        <taxon>Pseudomonadati</taxon>
        <taxon>Bacteroidota</taxon>
        <taxon>Flavobacteriia</taxon>
        <taxon>Flavobacteriales</taxon>
        <taxon>Flavobacteriaceae</taxon>
        <taxon>Maribacter</taxon>
    </lineage>
</organism>
<feature type="transmembrane region" description="Helical" evidence="1">
    <location>
        <begin position="42"/>
        <end position="59"/>
    </location>
</feature>
<dbReference type="EMBL" id="FNTB01000001">
    <property type="protein sequence ID" value="SEB66536.1"/>
    <property type="molecule type" value="Genomic_DNA"/>
</dbReference>
<name>A0A1H4L7T3_9FLAO</name>
<sequence length="130" mass="15136">MLKNIILYIVVFTVVGATSFFLQDQLLSNAEPYFIPLLKKAYTFHYVFSLVLVIVFFIAAKNNSFFQQLGFLYMAALVFKITLFAMIFYPYLLGERIMPQLYRGMLLIPILIFLFLEVFFIAKIMGNKSL</sequence>
<reference evidence="3 4" key="2">
    <citation type="submission" date="2016-10" db="EMBL/GenBank/DDBJ databases">
        <authorList>
            <person name="de Groot N.N."/>
        </authorList>
    </citation>
    <scope>NUCLEOTIDE SEQUENCE [LARGE SCALE GENOMIC DNA]</scope>
    <source>
        <strain evidence="3 4">MAR_2009_71</strain>
    </source>
</reference>
<dbReference type="InterPro" id="IPR046166">
    <property type="entry name" value="DUF6168"/>
</dbReference>
<evidence type="ECO:0000256" key="1">
    <source>
        <dbReference type="SAM" id="Phobius"/>
    </source>
</evidence>
<dbReference type="Proteomes" id="UP000183038">
    <property type="component" value="Unassembled WGS sequence"/>
</dbReference>
<evidence type="ECO:0000313" key="4">
    <source>
        <dbReference type="Proteomes" id="UP000183038"/>
    </source>
</evidence>
<keyword evidence="1" id="KW-1133">Transmembrane helix</keyword>
<dbReference type="GeneID" id="90591468"/>
<keyword evidence="5" id="KW-1185">Reference proteome</keyword>
<reference evidence="2 5" key="1">
    <citation type="submission" date="2016-10" db="EMBL/GenBank/DDBJ databases">
        <authorList>
            <person name="Varghese N."/>
            <person name="Submissions S."/>
        </authorList>
    </citation>
    <scope>NUCLEOTIDE SEQUENCE [LARGE SCALE GENOMIC DNA]</scope>
    <source>
        <strain evidence="2 5">MAR_2009_60</strain>
    </source>
</reference>
<feature type="transmembrane region" description="Helical" evidence="1">
    <location>
        <begin position="71"/>
        <end position="92"/>
    </location>
</feature>
<dbReference type="Proteomes" id="UP000199574">
    <property type="component" value="Chromosome I"/>
</dbReference>
<proteinExistence type="predicted"/>
<keyword evidence="1" id="KW-0472">Membrane</keyword>
<evidence type="ECO:0000313" key="3">
    <source>
        <dbReference type="EMBL" id="SEB66536.1"/>
    </source>
</evidence>
<keyword evidence="1" id="KW-0812">Transmembrane</keyword>
<protein>
    <submittedName>
        <fullName evidence="3">Uncharacterized protein</fullName>
    </submittedName>
</protein>
<feature type="transmembrane region" description="Helical" evidence="1">
    <location>
        <begin position="5"/>
        <end position="22"/>
    </location>
</feature>
<dbReference type="EMBL" id="LT629754">
    <property type="protein sequence ID" value="SDT30895.1"/>
    <property type="molecule type" value="Genomic_DNA"/>
</dbReference>
<dbReference type="Pfam" id="PF19665">
    <property type="entry name" value="DUF6168"/>
    <property type="match status" value="1"/>
</dbReference>
<evidence type="ECO:0000313" key="2">
    <source>
        <dbReference type="EMBL" id="SDT30895.1"/>
    </source>
</evidence>
<feature type="transmembrane region" description="Helical" evidence="1">
    <location>
        <begin position="104"/>
        <end position="122"/>
    </location>
</feature>
<evidence type="ECO:0000313" key="5">
    <source>
        <dbReference type="Proteomes" id="UP000199574"/>
    </source>
</evidence>